<dbReference type="EMBL" id="LNOI01000004">
    <property type="protein sequence ID" value="KUY17787.1"/>
    <property type="molecule type" value="Genomic_DNA"/>
</dbReference>
<accession>A0ABD4DM44</accession>
<name>A0ABD4DM44_ELIMR</name>
<proteinExistence type="predicted"/>
<organism evidence="1 2">
    <name type="scientific">Elizabethkingia miricola</name>
    <name type="common">Chryseobacterium miricola</name>
    <dbReference type="NCBI Taxonomy" id="172045"/>
    <lineage>
        <taxon>Bacteria</taxon>
        <taxon>Pseudomonadati</taxon>
        <taxon>Bacteroidota</taxon>
        <taxon>Flavobacteriia</taxon>
        <taxon>Flavobacteriales</taxon>
        <taxon>Weeksellaceae</taxon>
        <taxon>Elizabethkingia</taxon>
    </lineage>
</organism>
<evidence type="ECO:0000313" key="2">
    <source>
        <dbReference type="Proteomes" id="UP000064412"/>
    </source>
</evidence>
<evidence type="ECO:0000313" key="1">
    <source>
        <dbReference type="EMBL" id="KUY17787.1"/>
    </source>
</evidence>
<gene>
    <name evidence="1" type="ORF">ATB95_13785</name>
</gene>
<protein>
    <submittedName>
        <fullName evidence="1">Uncharacterized protein</fullName>
    </submittedName>
</protein>
<dbReference type="RefSeq" id="WP_059345637.1">
    <property type="nucleotide sequence ID" value="NZ_CP140570.1"/>
</dbReference>
<dbReference type="AlphaFoldDB" id="A0ABD4DM44"/>
<reference evidence="1 2" key="1">
    <citation type="submission" date="2015-11" db="EMBL/GenBank/DDBJ databases">
        <authorList>
            <person name="Nicholson A.C."/>
            <person name="Humrighouse B.W."/>
            <person name="Graziano J."/>
            <person name="Lasker B."/>
            <person name="Whitney A.M."/>
            <person name="Mcquiston J.R."/>
        </authorList>
    </citation>
    <scope>NUCLEOTIDE SEQUENCE [LARGE SCALE GENOMIC DNA]</scope>
    <source>
        <strain evidence="1 2">G4071</strain>
    </source>
</reference>
<dbReference type="Proteomes" id="UP000064412">
    <property type="component" value="Unassembled WGS sequence"/>
</dbReference>
<sequence length="155" mass="17489">MKSPLFKFLFPLSLFLLITGVGKLFAQSTTPEISYPKQCLQMLKLSSDKMIFTKDKTEKPVKAIFIINPQKRTLEFSINENGKSGTMRKTEITDMNCTINPDFTQGKIIYSIIESNNDGTYSANEVLLEATPTGLYFSNNIDSINNKVLFALKKE</sequence>
<comment type="caution">
    <text evidence="1">The sequence shown here is derived from an EMBL/GenBank/DDBJ whole genome shotgun (WGS) entry which is preliminary data.</text>
</comment>